<keyword evidence="1" id="KW-0812">Transmembrane</keyword>
<feature type="transmembrane region" description="Helical" evidence="1">
    <location>
        <begin position="33"/>
        <end position="50"/>
    </location>
</feature>
<keyword evidence="5" id="KW-1185">Reference proteome</keyword>
<dbReference type="PANTHER" id="PTHR23028">
    <property type="entry name" value="ACETYLTRANSFERASE"/>
    <property type="match status" value="1"/>
</dbReference>
<gene>
    <name evidence="4" type="primary">oatA_2</name>
    <name evidence="4" type="ORF">RL72_02481</name>
</gene>
<dbReference type="RefSeq" id="WP_052674368.1">
    <property type="nucleotide sequence ID" value="NZ_JYIT01000081.1"/>
</dbReference>
<feature type="transmembrane region" description="Helical" evidence="1">
    <location>
        <begin position="95"/>
        <end position="114"/>
    </location>
</feature>
<evidence type="ECO:0000259" key="2">
    <source>
        <dbReference type="Pfam" id="PF01757"/>
    </source>
</evidence>
<dbReference type="OrthoDB" id="3404679at2"/>
<feature type="transmembrane region" description="Helical" evidence="1">
    <location>
        <begin position="389"/>
        <end position="408"/>
    </location>
</feature>
<keyword evidence="1" id="KW-1133">Transmembrane helix</keyword>
<evidence type="ECO:0000313" key="5">
    <source>
        <dbReference type="Proteomes" id="UP000033448"/>
    </source>
</evidence>
<accession>A0A0F0KMZ7</accession>
<keyword evidence="4" id="KW-0012">Acyltransferase</keyword>
<evidence type="ECO:0000259" key="3">
    <source>
        <dbReference type="Pfam" id="PF19040"/>
    </source>
</evidence>
<dbReference type="GO" id="GO:0016747">
    <property type="term" value="F:acyltransferase activity, transferring groups other than amino-acyl groups"/>
    <property type="evidence" value="ECO:0007669"/>
    <property type="project" value="InterPro"/>
</dbReference>
<evidence type="ECO:0000313" key="4">
    <source>
        <dbReference type="EMBL" id="KJL21520.1"/>
    </source>
</evidence>
<feature type="transmembrane region" description="Helical" evidence="1">
    <location>
        <begin position="56"/>
        <end position="74"/>
    </location>
</feature>
<dbReference type="PATRIC" id="fig|582680.7.peg.2536"/>
<reference evidence="4 5" key="1">
    <citation type="submission" date="2015-02" db="EMBL/GenBank/DDBJ databases">
        <title>Draft genome sequences of ten Microbacterium spp. with emphasis on heavy metal contaminated environments.</title>
        <authorList>
            <person name="Corretto E."/>
        </authorList>
    </citation>
    <scope>NUCLEOTIDE SEQUENCE [LARGE SCALE GENOMIC DNA]</scope>
    <source>
        <strain evidence="4 5">DSM 23848</strain>
    </source>
</reference>
<dbReference type="PANTHER" id="PTHR23028:SF53">
    <property type="entry name" value="ACYL_TRANSF_3 DOMAIN-CONTAINING PROTEIN"/>
    <property type="match status" value="1"/>
</dbReference>
<protein>
    <submittedName>
        <fullName evidence="4">O-acetyltransferase OatA</fullName>
        <ecNumber evidence="4">2.3.1.-</ecNumber>
    </submittedName>
</protein>
<feature type="domain" description="Acyltransferase 3" evidence="2">
    <location>
        <begin position="31"/>
        <end position="365"/>
    </location>
</feature>
<keyword evidence="4" id="KW-0808">Transferase</keyword>
<dbReference type="EMBL" id="JYIT01000081">
    <property type="protein sequence ID" value="KJL21520.1"/>
    <property type="molecule type" value="Genomic_DNA"/>
</dbReference>
<proteinExistence type="predicted"/>
<comment type="caution">
    <text evidence="4">The sequence shown here is derived from an EMBL/GenBank/DDBJ whole genome shotgun (WGS) entry which is preliminary data.</text>
</comment>
<dbReference type="InterPro" id="IPR043968">
    <property type="entry name" value="SGNH"/>
</dbReference>
<feature type="transmembrane region" description="Helical" evidence="1">
    <location>
        <begin position="325"/>
        <end position="342"/>
    </location>
</feature>
<organism evidence="4 5">
    <name type="scientific">Microbacterium azadirachtae</name>
    <dbReference type="NCBI Taxonomy" id="582680"/>
    <lineage>
        <taxon>Bacteria</taxon>
        <taxon>Bacillati</taxon>
        <taxon>Actinomycetota</taxon>
        <taxon>Actinomycetes</taxon>
        <taxon>Micrococcales</taxon>
        <taxon>Microbacteriaceae</taxon>
        <taxon>Microbacterium</taxon>
    </lineage>
</organism>
<dbReference type="Pfam" id="PF19040">
    <property type="entry name" value="SGNH"/>
    <property type="match status" value="1"/>
</dbReference>
<keyword evidence="1" id="KW-0472">Membrane</keyword>
<dbReference type="EC" id="2.3.1.-" evidence="4"/>
<feature type="transmembrane region" description="Helical" evidence="1">
    <location>
        <begin position="164"/>
        <end position="183"/>
    </location>
</feature>
<dbReference type="InterPro" id="IPR050879">
    <property type="entry name" value="Acyltransferase_3"/>
</dbReference>
<feature type="domain" description="SGNH" evidence="3">
    <location>
        <begin position="474"/>
        <end position="681"/>
    </location>
</feature>
<dbReference type="InterPro" id="IPR002656">
    <property type="entry name" value="Acyl_transf_3_dom"/>
</dbReference>
<sequence>MTVDTHSRRAHRAAVARTSALQRQRQGHRSDIDGLRAVAILLVVVYHVWIGRVSGGVDVFLMISAFFLTGSFVRRMEAGKPLAIGAFLLSRFRRLMPAAAVVLAATLGACWLLLPQTSWPQLWKEGWASLGYVQNWVLANDGVDYYAHDSALASPLQHFWSLSVQGQVFVLWPLLFLVGALIVRTTGRSAGGVMAVLFGVVFAGSLAFSVWETAGQQTFAYFDTRARLWEFAAGSLLALALPHVRLPRVLRAALGWLGLFGLVVCGMVIDVRGGFPGYLALWPIVSAALVIVSGTRPDDEGSTSADLGPGRILATRPVLAVGRDAYALYLVHWPILILWLSWRGQTQASALDGALIIASSLVLARVITLWVERPLRLRAGDGGVPWRNAAVIVCCIALVTAVLAPWQWNVTSQAAALQQAYKKAYTGAQGAPGTTEDDGIPIIPSVSGPEAENWTELDRACSGRFASDVDIVQENCQQTSNADSASRVVVVMGNSHAQQMTSAVRAVADRRGWGVVMIFRPWCSLAADHPMAVPEHLCDEWQAAALDHVLTIHPDAFFTIVTAASADSPDEEAIAGLGDLLDTFDAAAIPVVGVRDNPRSGETNYYTCAIERQFCDFPAESALAPENPAAEYADRMTLIDFTPWLCPDGTCHVVIGHIAVYLDMNHLSAQFARTLGPALEQQLGDDFLKP</sequence>
<evidence type="ECO:0000256" key="1">
    <source>
        <dbReference type="SAM" id="Phobius"/>
    </source>
</evidence>
<dbReference type="GO" id="GO:0016020">
    <property type="term" value="C:membrane"/>
    <property type="evidence" value="ECO:0007669"/>
    <property type="project" value="TreeGrafter"/>
</dbReference>
<dbReference type="Proteomes" id="UP000033448">
    <property type="component" value="Unassembled WGS sequence"/>
</dbReference>
<feature type="transmembrane region" description="Helical" evidence="1">
    <location>
        <begin position="275"/>
        <end position="292"/>
    </location>
</feature>
<feature type="transmembrane region" description="Helical" evidence="1">
    <location>
        <begin position="348"/>
        <end position="368"/>
    </location>
</feature>
<feature type="transmembrane region" description="Helical" evidence="1">
    <location>
        <begin position="249"/>
        <end position="269"/>
    </location>
</feature>
<name>A0A0F0KMZ7_9MICO</name>
<dbReference type="AlphaFoldDB" id="A0A0F0KMZ7"/>
<dbReference type="GO" id="GO:0009103">
    <property type="term" value="P:lipopolysaccharide biosynthetic process"/>
    <property type="evidence" value="ECO:0007669"/>
    <property type="project" value="TreeGrafter"/>
</dbReference>
<feature type="transmembrane region" description="Helical" evidence="1">
    <location>
        <begin position="190"/>
        <end position="211"/>
    </location>
</feature>
<dbReference type="Pfam" id="PF01757">
    <property type="entry name" value="Acyl_transf_3"/>
    <property type="match status" value="1"/>
</dbReference>